<proteinExistence type="inferred from homology"/>
<gene>
    <name evidence="9" type="ORF">PSEMO_26520</name>
</gene>
<name>A0A1Q9R5F3_PSEPU</name>
<keyword evidence="6 8" id="KW-1133">Transmembrane helix</keyword>
<evidence type="ECO:0000256" key="3">
    <source>
        <dbReference type="ARBA" id="ARBA00022448"/>
    </source>
</evidence>
<organism evidence="9 10">
    <name type="scientific">Pseudomonas putida</name>
    <name type="common">Arthrobacter siderocapsulatus</name>
    <dbReference type="NCBI Taxonomy" id="303"/>
    <lineage>
        <taxon>Bacteria</taxon>
        <taxon>Pseudomonadati</taxon>
        <taxon>Pseudomonadota</taxon>
        <taxon>Gammaproteobacteria</taxon>
        <taxon>Pseudomonadales</taxon>
        <taxon>Pseudomonadaceae</taxon>
        <taxon>Pseudomonas</taxon>
    </lineage>
</organism>
<dbReference type="Pfam" id="PF03591">
    <property type="entry name" value="AzlC"/>
    <property type="match status" value="1"/>
</dbReference>
<feature type="transmembrane region" description="Helical" evidence="8">
    <location>
        <begin position="164"/>
        <end position="181"/>
    </location>
</feature>
<evidence type="ECO:0000256" key="8">
    <source>
        <dbReference type="SAM" id="Phobius"/>
    </source>
</evidence>
<dbReference type="AlphaFoldDB" id="A0A1Q9R5F3"/>
<feature type="transmembrane region" description="Helical" evidence="8">
    <location>
        <begin position="24"/>
        <end position="53"/>
    </location>
</feature>
<keyword evidence="4" id="KW-1003">Cell membrane</keyword>
<evidence type="ECO:0000256" key="7">
    <source>
        <dbReference type="ARBA" id="ARBA00023136"/>
    </source>
</evidence>
<reference evidence="9 10" key="1">
    <citation type="submission" date="2016-10" db="EMBL/GenBank/DDBJ databases">
        <title>Genome Sequence of Pseudomonas putida GM4FR.</title>
        <authorList>
            <person name="Poehlein A."/>
            <person name="Wemheuer F."/>
            <person name="Hollensteiner J."/>
            <person name="Wemheuer B."/>
        </authorList>
    </citation>
    <scope>NUCLEOTIDE SEQUENCE [LARGE SCALE GENOMIC DNA]</scope>
    <source>
        <strain evidence="9 10">GM4FR</strain>
    </source>
</reference>
<evidence type="ECO:0000313" key="10">
    <source>
        <dbReference type="Proteomes" id="UP000186736"/>
    </source>
</evidence>
<dbReference type="Proteomes" id="UP000186736">
    <property type="component" value="Unassembled WGS sequence"/>
</dbReference>
<dbReference type="InterPro" id="IPR011606">
    <property type="entry name" value="Brnchd-chn_aa_trnsp_permease"/>
</dbReference>
<sequence>MPYPSGRAAFGAGVRALLPLTPGVIPFGLVTGVMAIKMGMSPTMAIGMTLLFYSGSAQMVALQLIHSGVLPVAIVATALIINLRFIMYSASLAPHLHQLPRRWTWPLSYMLSDQSYALCALRLSSGELGRYGYHYYAGTAVAMWLAWNLSVVAGVFVGGSIPESWSLGFTIPLSFLALLVPGIRSIPALVAAIVGGGIAVAAVDLPYNLGLVTASIGGVIAGVTAESLRRKSSEADYQPEGERQ</sequence>
<dbReference type="GO" id="GO:0005886">
    <property type="term" value="C:plasma membrane"/>
    <property type="evidence" value="ECO:0007669"/>
    <property type="project" value="UniProtKB-SubCell"/>
</dbReference>
<accession>A0A1Q9R5F3</accession>
<evidence type="ECO:0000256" key="4">
    <source>
        <dbReference type="ARBA" id="ARBA00022475"/>
    </source>
</evidence>
<evidence type="ECO:0000256" key="2">
    <source>
        <dbReference type="ARBA" id="ARBA00010735"/>
    </source>
</evidence>
<dbReference type="PANTHER" id="PTHR34979:SF1">
    <property type="entry name" value="INNER MEMBRANE PROTEIN YGAZ"/>
    <property type="match status" value="1"/>
</dbReference>
<feature type="transmembrane region" description="Helical" evidence="8">
    <location>
        <begin position="135"/>
        <end position="158"/>
    </location>
</feature>
<evidence type="ECO:0000256" key="6">
    <source>
        <dbReference type="ARBA" id="ARBA00022989"/>
    </source>
</evidence>
<dbReference type="PANTHER" id="PTHR34979">
    <property type="entry name" value="INNER MEMBRANE PROTEIN YGAZ"/>
    <property type="match status" value="1"/>
</dbReference>
<keyword evidence="5 8" id="KW-0812">Transmembrane</keyword>
<evidence type="ECO:0000256" key="5">
    <source>
        <dbReference type="ARBA" id="ARBA00022692"/>
    </source>
</evidence>
<keyword evidence="7 8" id="KW-0472">Membrane</keyword>
<dbReference type="OrthoDB" id="3177005at2"/>
<comment type="subcellular location">
    <subcellularLocation>
        <location evidence="1">Cell membrane</location>
        <topology evidence="1">Multi-pass membrane protein</topology>
    </subcellularLocation>
</comment>
<comment type="similarity">
    <text evidence="2">Belongs to the AzlC family.</text>
</comment>
<comment type="caution">
    <text evidence="9">The sequence shown here is derived from an EMBL/GenBank/DDBJ whole genome shotgun (WGS) entry which is preliminary data.</text>
</comment>
<evidence type="ECO:0000313" key="9">
    <source>
        <dbReference type="EMBL" id="OLS62522.1"/>
    </source>
</evidence>
<dbReference type="RefSeq" id="WP_075803566.1">
    <property type="nucleotide sequence ID" value="NZ_MKZO01000022.1"/>
</dbReference>
<feature type="transmembrane region" description="Helical" evidence="8">
    <location>
        <begin position="209"/>
        <end position="228"/>
    </location>
</feature>
<feature type="transmembrane region" description="Helical" evidence="8">
    <location>
        <begin position="60"/>
        <end position="83"/>
    </location>
</feature>
<protein>
    <recommendedName>
        <fullName evidence="11">Branched-chain amino acid permease</fullName>
    </recommendedName>
</protein>
<evidence type="ECO:0000256" key="1">
    <source>
        <dbReference type="ARBA" id="ARBA00004651"/>
    </source>
</evidence>
<keyword evidence="3" id="KW-0813">Transport</keyword>
<dbReference type="EMBL" id="MKZO01000022">
    <property type="protein sequence ID" value="OLS62522.1"/>
    <property type="molecule type" value="Genomic_DNA"/>
</dbReference>
<evidence type="ECO:0008006" key="11">
    <source>
        <dbReference type="Google" id="ProtNLM"/>
    </source>
</evidence>
<dbReference type="GO" id="GO:1903785">
    <property type="term" value="P:L-valine transmembrane transport"/>
    <property type="evidence" value="ECO:0007669"/>
    <property type="project" value="TreeGrafter"/>
</dbReference>